<sequence length="122" mass="13375">MAPREFRHALDDRLAAIDGTRRATAGKDLTDDVGDRLLKHGVQPGIEITSEASGAVPVDIQARRPEVPWRKIRGIGNVLRHEYHSLSDRIIWGIVVDELPALRSAVVFLLSDPHQDDGSGAP</sequence>
<dbReference type="GO" id="GO:0004540">
    <property type="term" value="F:RNA nuclease activity"/>
    <property type="evidence" value="ECO:0007669"/>
    <property type="project" value="InterPro"/>
</dbReference>
<name>A0A0J6SNL9_9HYPH</name>
<protein>
    <recommendedName>
        <fullName evidence="8">DUF86 domain-containing protein</fullName>
    </recommendedName>
</protein>
<keyword evidence="1" id="KW-0597">Phosphoprotein</keyword>
<reference evidence="6 7" key="1">
    <citation type="submission" date="2015-03" db="EMBL/GenBank/DDBJ databases">
        <title>Genome sequencing of Methylobacterium tarhaniae DSM 25844.</title>
        <authorList>
            <person name="Chaudhry V."/>
            <person name="Patil P.B."/>
        </authorList>
    </citation>
    <scope>NUCLEOTIDE SEQUENCE [LARGE SCALE GENOMIC DNA]</scope>
    <source>
        <strain evidence="6 7">DSM 25844</strain>
    </source>
</reference>
<dbReference type="PATRIC" id="fig|1187852.3.peg.2043"/>
<keyword evidence="4" id="KW-0547">Nucleotide-binding</keyword>
<evidence type="ECO:0000256" key="1">
    <source>
        <dbReference type="ARBA" id="ARBA00022553"/>
    </source>
</evidence>
<accession>A0A0J6SNL9</accession>
<gene>
    <name evidence="6" type="ORF">VQ03_22535</name>
</gene>
<dbReference type="Proteomes" id="UP000036449">
    <property type="component" value="Unassembled WGS sequence"/>
</dbReference>
<evidence type="ECO:0000256" key="4">
    <source>
        <dbReference type="ARBA" id="ARBA00022741"/>
    </source>
</evidence>
<dbReference type="EMBL" id="LABZ01000171">
    <property type="protein sequence ID" value="KMO34988.1"/>
    <property type="molecule type" value="Genomic_DNA"/>
</dbReference>
<keyword evidence="7" id="KW-1185">Reference proteome</keyword>
<dbReference type="Pfam" id="PF01934">
    <property type="entry name" value="HepT-like"/>
    <property type="match status" value="1"/>
</dbReference>
<evidence type="ECO:0000313" key="7">
    <source>
        <dbReference type="Proteomes" id="UP000036449"/>
    </source>
</evidence>
<keyword evidence="3" id="KW-0540">Nuclease</keyword>
<evidence type="ECO:0000256" key="2">
    <source>
        <dbReference type="ARBA" id="ARBA00022649"/>
    </source>
</evidence>
<dbReference type="RefSeq" id="WP_048453135.1">
    <property type="nucleotide sequence ID" value="NZ_LABZ01000171.1"/>
</dbReference>
<dbReference type="PANTHER" id="PTHR34139:SF1">
    <property type="entry name" value="RNASE MJ1380-RELATED"/>
    <property type="match status" value="1"/>
</dbReference>
<dbReference type="GO" id="GO:0110001">
    <property type="term" value="C:toxin-antitoxin complex"/>
    <property type="evidence" value="ECO:0007669"/>
    <property type="project" value="InterPro"/>
</dbReference>
<keyword evidence="2" id="KW-1277">Toxin-antitoxin system</keyword>
<dbReference type="GO" id="GO:0000166">
    <property type="term" value="F:nucleotide binding"/>
    <property type="evidence" value="ECO:0007669"/>
    <property type="project" value="UniProtKB-KW"/>
</dbReference>
<proteinExistence type="predicted"/>
<dbReference type="InterPro" id="IPR008201">
    <property type="entry name" value="HepT-like"/>
</dbReference>
<evidence type="ECO:0000313" key="6">
    <source>
        <dbReference type="EMBL" id="KMO34988.1"/>
    </source>
</evidence>
<evidence type="ECO:0000256" key="3">
    <source>
        <dbReference type="ARBA" id="ARBA00022722"/>
    </source>
</evidence>
<dbReference type="PANTHER" id="PTHR34139">
    <property type="entry name" value="UPF0331 PROTEIN MJ0127"/>
    <property type="match status" value="1"/>
</dbReference>
<dbReference type="InterPro" id="IPR051813">
    <property type="entry name" value="HepT_RNase_toxin"/>
</dbReference>
<evidence type="ECO:0008006" key="8">
    <source>
        <dbReference type="Google" id="ProtNLM"/>
    </source>
</evidence>
<keyword evidence="5" id="KW-0378">Hydrolase</keyword>
<dbReference type="OrthoDB" id="4829434at2"/>
<comment type="caution">
    <text evidence="6">The sequence shown here is derived from an EMBL/GenBank/DDBJ whole genome shotgun (WGS) entry which is preliminary data.</text>
</comment>
<organism evidence="6 7">
    <name type="scientific">Methylobacterium tarhaniae</name>
    <dbReference type="NCBI Taxonomy" id="1187852"/>
    <lineage>
        <taxon>Bacteria</taxon>
        <taxon>Pseudomonadati</taxon>
        <taxon>Pseudomonadota</taxon>
        <taxon>Alphaproteobacteria</taxon>
        <taxon>Hyphomicrobiales</taxon>
        <taxon>Methylobacteriaceae</taxon>
        <taxon>Methylobacterium</taxon>
    </lineage>
</organism>
<evidence type="ECO:0000256" key="5">
    <source>
        <dbReference type="ARBA" id="ARBA00022801"/>
    </source>
</evidence>
<dbReference type="GO" id="GO:0016787">
    <property type="term" value="F:hydrolase activity"/>
    <property type="evidence" value="ECO:0007669"/>
    <property type="project" value="UniProtKB-KW"/>
</dbReference>
<dbReference type="AlphaFoldDB" id="A0A0J6SNL9"/>